<feature type="non-terminal residue" evidence="2">
    <location>
        <position position="425"/>
    </location>
</feature>
<feature type="compositionally biased region" description="Polar residues" evidence="1">
    <location>
        <begin position="97"/>
        <end position="107"/>
    </location>
</feature>
<feature type="region of interest" description="Disordered" evidence="1">
    <location>
        <begin position="356"/>
        <end position="425"/>
    </location>
</feature>
<name>A0A9W8DYC6_9FUNG</name>
<gene>
    <name evidence="2" type="ORF">IWQ62_006639</name>
</gene>
<accession>A0A9W8DYC6</accession>
<evidence type="ECO:0000256" key="1">
    <source>
        <dbReference type="SAM" id="MobiDB-lite"/>
    </source>
</evidence>
<reference evidence="2" key="1">
    <citation type="submission" date="2022-07" db="EMBL/GenBank/DDBJ databases">
        <title>Phylogenomic reconstructions and comparative analyses of Kickxellomycotina fungi.</title>
        <authorList>
            <person name="Reynolds N.K."/>
            <person name="Stajich J.E."/>
            <person name="Barry K."/>
            <person name="Grigoriev I.V."/>
            <person name="Crous P."/>
            <person name="Smith M.E."/>
        </authorList>
    </citation>
    <scope>NUCLEOTIDE SEQUENCE</scope>
    <source>
        <strain evidence="2">RSA 1196</strain>
    </source>
</reference>
<comment type="caution">
    <text evidence="2">The sequence shown here is derived from an EMBL/GenBank/DDBJ whole genome shotgun (WGS) entry which is preliminary data.</text>
</comment>
<dbReference type="OrthoDB" id="5600002at2759"/>
<protein>
    <submittedName>
        <fullName evidence="2">Uncharacterized protein</fullName>
    </submittedName>
</protein>
<dbReference type="EMBL" id="JANBPY010003842">
    <property type="protein sequence ID" value="KAJ1950040.1"/>
    <property type="molecule type" value="Genomic_DNA"/>
</dbReference>
<feature type="compositionally biased region" description="Low complexity" evidence="1">
    <location>
        <begin position="360"/>
        <end position="375"/>
    </location>
</feature>
<feature type="compositionally biased region" description="Polar residues" evidence="1">
    <location>
        <begin position="144"/>
        <end position="158"/>
    </location>
</feature>
<dbReference type="AlphaFoldDB" id="A0A9W8DYC6"/>
<feature type="compositionally biased region" description="Polar residues" evidence="1">
    <location>
        <begin position="410"/>
        <end position="425"/>
    </location>
</feature>
<keyword evidence="3" id="KW-1185">Reference proteome</keyword>
<dbReference type="Proteomes" id="UP001150925">
    <property type="component" value="Unassembled WGS sequence"/>
</dbReference>
<evidence type="ECO:0000313" key="2">
    <source>
        <dbReference type="EMBL" id="KAJ1950040.1"/>
    </source>
</evidence>
<organism evidence="2 3">
    <name type="scientific">Dispira parvispora</name>
    <dbReference type="NCBI Taxonomy" id="1520584"/>
    <lineage>
        <taxon>Eukaryota</taxon>
        <taxon>Fungi</taxon>
        <taxon>Fungi incertae sedis</taxon>
        <taxon>Zoopagomycota</taxon>
        <taxon>Kickxellomycotina</taxon>
        <taxon>Dimargaritomycetes</taxon>
        <taxon>Dimargaritales</taxon>
        <taxon>Dimargaritaceae</taxon>
        <taxon>Dispira</taxon>
    </lineage>
</organism>
<proteinExistence type="predicted"/>
<feature type="region of interest" description="Disordered" evidence="1">
    <location>
        <begin position="97"/>
        <end position="183"/>
    </location>
</feature>
<feature type="compositionally biased region" description="Polar residues" evidence="1">
    <location>
        <begin position="167"/>
        <end position="183"/>
    </location>
</feature>
<evidence type="ECO:0000313" key="3">
    <source>
        <dbReference type="Proteomes" id="UP001150925"/>
    </source>
</evidence>
<feature type="compositionally biased region" description="Polar residues" evidence="1">
    <location>
        <begin position="114"/>
        <end position="125"/>
    </location>
</feature>
<sequence>MPGMVGMANMGTAQGGAANMHGGMVNNGNNPQHVMGNQHFMVNVPGMFPAQMRGMIGMSANPGFSTVAQNMADAGMANRDPITLNNQEKSYLLNQMKPNASQGTPTQGKMIGNEANSSSTPSGKKSGQGEKTPRIGNKKANPSGAANTPVSDAGSLTDQDAKRRRSNTSAKFSPTNNATDHTSMAGATNQALLSSSTPIMSVSSAGNPQMQNFSAQMQMMAAAQQRGMANQRAMTTGQLMNPTMSYPAQVQSMLTGAPNNPILANMTSQELPMQQTQRVQQIKVHSQFPQLQQQGQSIMMMNGQQIMVSQGQGTMSPVPSMGLSQATMGASQMSFSSQPNGPGYQVTVTPNTVASSVVGSAGNTPTPATSAPTGGSKKRKATPQLSAKAKANMDPNASSKNMAGNPVTLDANTPGGNPLSLGSNS</sequence>